<dbReference type="Proteomes" id="UP000028480">
    <property type="component" value="Unassembled WGS sequence"/>
</dbReference>
<organism evidence="1">
    <name type="scientific">Xenorhabdus bovienii str. Intermedium</name>
    <dbReference type="NCBI Taxonomy" id="1379677"/>
    <lineage>
        <taxon>Bacteria</taxon>
        <taxon>Pseudomonadati</taxon>
        <taxon>Pseudomonadota</taxon>
        <taxon>Gammaproteobacteria</taxon>
        <taxon>Enterobacterales</taxon>
        <taxon>Morganellaceae</taxon>
        <taxon>Xenorhabdus</taxon>
    </lineage>
</organism>
<dbReference type="HOGENOM" id="CLU_3278848_0_0_6"/>
<proteinExistence type="predicted"/>
<comment type="caution">
    <text evidence="1">The sequence shown here is derived from an EMBL/GenBank/DDBJ whole genome shotgun (WGS) entry which is preliminary data.</text>
</comment>
<protein>
    <recommendedName>
        <fullName evidence="2">Transposase</fullName>
    </recommendedName>
</protein>
<dbReference type="AlphaFoldDB" id="A0A077QNK0"/>
<dbReference type="EMBL" id="CBTB010000295">
    <property type="protein sequence ID" value="CDH35124.1"/>
    <property type="molecule type" value="Genomic_DNA"/>
</dbReference>
<reference evidence="1" key="1">
    <citation type="submission" date="2013-07" db="EMBL/GenBank/DDBJ databases">
        <title>Sub-species coevolution in mutualistic symbiosis.</title>
        <authorList>
            <person name="Murfin K."/>
            <person name="Klassen J."/>
            <person name="Lee M."/>
            <person name="Forst S."/>
            <person name="Stock P."/>
            <person name="Goodrich-Blair H."/>
        </authorList>
    </citation>
    <scope>NUCLEOTIDE SEQUENCE [LARGE SCALE GENOMIC DNA]</scope>
    <source>
        <strain evidence="1">Intermedium</strain>
    </source>
</reference>
<evidence type="ECO:0008006" key="2">
    <source>
        <dbReference type="Google" id="ProtNLM"/>
    </source>
</evidence>
<sequence>MTSLFSVFAGILAYSLSLRNLEEMMAERGICVDHSTLYHSG</sequence>
<evidence type="ECO:0000313" key="1">
    <source>
        <dbReference type="EMBL" id="CDH35124.1"/>
    </source>
</evidence>
<name>A0A077QNK0_XENBV</name>
<accession>A0A077QNK0</accession>
<gene>
    <name evidence="1" type="ORF">XBI1_840034</name>
</gene>